<dbReference type="OrthoDB" id="623670at2759"/>
<evidence type="ECO:0000256" key="3">
    <source>
        <dbReference type="SAM" id="SignalP"/>
    </source>
</evidence>
<sequence length="300" mass="31356">MIAPLISVALLAASSAQALSVPRHHQLGRRQDDLALKTYVQGLLEPYSAYSERYNSYGCTSQKSNTDFFDQCCKPRAPTDTSNLDSCASTAASLAAAATEVASSTSDFVAPTSDFVPTSSEFSDAERTQPASSSDYVPQTSSSAAYTPEPSSEAQYTPESSSDAGYTPAPTTYEAPTTTSEAAPATTSASSGSTSGEGYSGTATYYYQNGAAGACGEYKSDSDFIVAIPILLWGDYNSRSSMCGKTVTMCNAKTNNCVDAVVADLCPTCVGDYSIDLSDGLFKALAAGADGVFDTKYYIH</sequence>
<feature type="chain" id="PRO_5002317510" description="Expansin-like EG45 domain-containing protein" evidence="3">
    <location>
        <begin position="19"/>
        <end position="300"/>
    </location>
</feature>
<dbReference type="InterPro" id="IPR036908">
    <property type="entry name" value="RlpA-like_sf"/>
</dbReference>
<name>A0A0D7BPP1_9AGAR</name>
<accession>A0A0D7BPP1</accession>
<keyword evidence="1 3" id="KW-0732">Signal</keyword>
<dbReference type="EMBL" id="KN880446">
    <property type="protein sequence ID" value="KIY72159.1"/>
    <property type="molecule type" value="Genomic_DNA"/>
</dbReference>
<dbReference type="STRING" id="1314674.A0A0D7BPP1"/>
<organism evidence="4 5">
    <name type="scientific">Cylindrobasidium torrendii FP15055 ss-10</name>
    <dbReference type="NCBI Taxonomy" id="1314674"/>
    <lineage>
        <taxon>Eukaryota</taxon>
        <taxon>Fungi</taxon>
        <taxon>Dikarya</taxon>
        <taxon>Basidiomycota</taxon>
        <taxon>Agaricomycotina</taxon>
        <taxon>Agaricomycetes</taxon>
        <taxon>Agaricomycetidae</taxon>
        <taxon>Agaricales</taxon>
        <taxon>Marasmiineae</taxon>
        <taxon>Physalacriaceae</taxon>
        <taxon>Cylindrobasidium</taxon>
    </lineage>
</organism>
<feature type="signal peptide" evidence="3">
    <location>
        <begin position="1"/>
        <end position="18"/>
    </location>
</feature>
<gene>
    <name evidence="4" type="ORF">CYLTODRAFT_486555</name>
</gene>
<dbReference type="AlphaFoldDB" id="A0A0D7BPP1"/>
<evidence type="ECO:0000313" key="4">
    <source>
        <dbReference type="EMBL" id="KIY72159.1"/>
    </source>
</evidence>
<feature type="compositionally biased region" description="Polar residues" evidence="2">
    <location>
        <begin position="129"/>
        <end position="163"/>
    </location>
</feature>
<dbReference type="InterPro" id="IPR051477">
    <property type="entry name" value="Expansin_CellWall"/>
</dbReference>
<dbReference type="PANTHER" id="PTHR31836">
    <property type="match status" value="1"/>
</dbReference>
<evidence type="ECO:0000256" key="2">
    <source>
        <dbReference type="SAM" id="MobiDB-lite"/>
    </source>
</evidence>
<reference evidence="4 5" key="1">
    <citation type="journal article" date="2015" name="Fungal Genet. Biol.">
        <title>Evolution of novel wood decay mechanisms in Agaricales revealed by the genome sequences of Fistulina hepatica and Cylindrobasidium torrendii.</title>
        <authorList>
            <person name="Floudas D."/>
            <person name="Held B.W."/>
            <person name="Riley R."/>
            <person name="Nagy L.G."/>
            <person name="Koehler G."/>
            <person name="Ransdell A.S."/>
            <person name="Younus H."/>
            <person name="Chow J."/>
            <person name="Chiniquy J."/>
            <person name="Lipzen A."/>
            <person name="Tritt A."/>
            <person name="Sun H."/>
            <person name="Haridas S."/>
            <person name="LaButti K."/>
            <person name="Ohm R.A."/>
            <person name="Kues U."/>
            <person name="Blanchette R.A."/>
            <person name="Grigoriev I.V."/>
            <person name="Minto R.E."/>
            <person name="Hibbett D.S."/>
        </authorList>
    </citation>
    <scope>NUCLEOTIDE SEQUENCE [LARGE SCALE GENOMIC DNA]</scope>
    <source>
        <strain evidence="4 5">FP15055 ss-10</strain>
    </source>
</reference>
<protein>
    <recommendedName>
        <fullName evidence="6">Expansin-like EG45 domain-containing protein</fullName>
    </recommendedName>
</protein>
<dbReference type="Gene3D" id="2.40.40.10">
    <property type="entry name" value="RlpA-like domain"/>
    <property type="match status" value="1"/>
</dbReference>
<dbReference type="Proteomes" id="UP000054007">
    <property type="component" value="Unassembled WGS sequence"/>
</dbReference>
<feature type="region of interest" description="Disordered" evidence="2">
    <location>
        <begin position="117"/>
        <end position="197"/>
    </location>
</feature>
<evidence type="ECO:0000313" key="5">
    <source>
        <dbReference type="Proteomes" id="UP000054007"/>
    </source>
</evidence>
<dbReference type="SUPFAM" id="SSF50685">
    <property type="entry name" value="Barwin-like endoglucanases"/>
    <property type="match status" value="1"/>
</dbReference>
<dbReference type="PANTHER" id="PTHR31836:SF25">
    <property type="entry name" value="RLPA-LIKE PROTEIN DOUBLE-PSI BETA-BARREL DOMAIN-CONTAINING PROTEIN"/>
    <property type="match status" value="1"/>
</dbReference>
<proteinExistence type="predicted"/>
<evidence type="ECO:0000256" key="1">
    <source>
        <dbReference type="ARBA" id="ARBA00022729"/>
    </source>
</evidence>
<feature type="compositionally biased region" description="Low complexity" evidence="2">
    <location>
        <begin position="164"/>
        <end position="197"/>
    </location>
</feature>
<keyword evidence="5" id="KW-1185">Reference proteome</keyword>
<dbReference type="CDD" id="cd22191">
    <property type="entry name" value="DPBB_RlpA_EXP_N-like"/>
    <property type="match status" value="1"/>
</dbReference>
<evidence type="ECO:0008006" key="6">
    <source>
        <dbReference type="Google" id="ProtNLM"/>
    </source>
</evidence>